<protein>
    <recommendedName>
        <fullName evidence="1">GWxTD domain-containing protein</fullName>
    </recommendedName>
</protein>
<dbReference type="EMBL" id="JSVA01000011">
    <property type="protein sequence ID" value="KOF02537.1"/>
    <property type="molecule type" value="Genomic_DNA"/>
</dbReference>
<organism evidence="2 3">
    <name type="scientific">Roseivirga seohaensis subsp. aquiponti</name>
    <dbReference type="NCBI Taxonomy" id="1566026"/>
    <lineage>
        <taxon>Bacteria</taxon>
        <taxon>Pseudomonadati</taxon>
        <taxon>Bacteroidota</taxon>
        <taxon>Cytophagia</taxon>
        <taxon>Cytophagales</taxon>
        <taxon>Roseivirgaceae</taxon>
        <taxon>Roseivirga</taxon>
    </lineage>
</organism>
<keyword evidence="3" id="KW-1185">Reference proteome</keyword>
<dbReference type="AlphaFoldDB" id="A0A0L8AJZ6"/>
<feature type="domain" description="GWxTD" evidence="1">
    <location>
        <begin position="230"/>
        <end position="401"/>
    </location>
</feature>
<evidence type="ECO:0000313" key="2">
    <source>
        <dbReference type="EMBL" id="KOF02537.1"/>
    </source>
</evidence>
<reference evidence="3" key="1">
    <citation type="submission" date="2014-11" db="EMBL/GenBank/DDBJ databases">
        <title>Genome sequencing of Roseivirga sp. D-25.</title>
        <authorList>
            <person name="Selvaratnam C."/>
            <person name="Thevarajoo S."/>
            <person name="Goh K.M."/>
            <person name="Eee R."/>
            <person name="Chan K.-G."/>
            <person name="Chong C.S."/>
        </authorList>
    </citation>
    <scope>NUCLEOTIDE SEQUENCE [LARGE SCALE GENOMIC DNA]</scope>
    <source>
        <strain evidence="3">D-25</strain>
    </source>
</reference>
<comment type="caution">
    <text evidence="2">The sequence shown here is derived from an EMBL/GenBank/DDBJ whole genome shotgun (WGS) entry which is preliminary data.</text>
</comment>
<dbReference type="Pfam" id="PF20094">
    <property type="entry name" value="GWxTD_dom"/>
    <property type="match status" value="1"/>
</dbReference>
<proteinExistence type="predicted"/>
<dbReference type="OrthoDB" id="9814412at2"/>
<dbReference type="InterPro" id="IPR030959">
    <property type="entry name" value="GWxTD_dom"/>
</dbReference>
<dbReference type="NCBIfam" id="TIGR04514">
    <property type="entry name" value="GWxTD_dom"/>
    <property type="match status" value="1"/>
</dbReference>
<evidence type="ECO:0000259" key="1">
    <source>
        <dbReference type="Pfam" id="PF20094"/>
    </source>
</evidence>
<dbReference type="PATRIC" id="fig|1566026.4.peg.574"/>
<sequence length="406" mass="47346">MKRLVFTLILTICAQWLYSQSRMSSADVSFLYNPDHEFLIDHRLAQDGNKVKVYIRFILNSGVVKISDYEIQYDVRDSYIDEKHVNSTTRIDSASLVATGFREFIYSFEFEKTADQSLIILEVNNILRGRKFLIDIPIERNRSTQNQPFLIFEAQRNVPYFSRFINLDQSVRLVNVFGNEGKYQIEGVINNQAVAIPPFDEGRIQAPSKIEIDTLYGAVENEILKFSTPGYYIINEATDPSNTLGVLVTDPFFPYFGQFERLVEPLIFITTNDEYKTLRTARDTRSAFENFVTTRISNGGRIAQDFVKYYYRRLRKSAHLFTSNKEGWKTDRGMVYQIYGNPLQVFRNEEQELWVYAAPNGGRIRFNFEIVSEENNLLTYRLIRESKFKESWVDAVTSWRSGKVIE</sequence>
<dbReference type="Proteomes" id="UP000036908">
    <property type="component" value="Unassembled WGS sequence"/>
</dbReference>
<gene>
    <name evidence="2" type="ORF">OB69_11440</name>
</gene>
<evidence type="ECO:0000313" key="3">
    <source>
        <dbReference type="Proteomes" id="UP000036908"/>
    </source>
</evidence>
<name>A0A0L8AJZ6_9BACT</name>
<accession>A0A0L8AJZ6</accession>